<dbReference type="AlphaFoldDB" id="A0A2P8ENB8"/>
<sequence length="428" mass="47217">MKITLIVLVILISSVTSIIIQQQDDDLLPEVTAMLITAEPPESSRAYTYLMGIHSAAGQSPAATGHRLLAQIREQEQSAAPSSVSTTLNDELALPEGPLFCPFKQTGCLESLFANEAALAAAVQEHGELLQRWQTFLSIDDYAVLTRPRLSEPFPHYQYLLKASRLAILQSIRNAVTGTPDTALQQLAYTTAQLRRLLAQESHLVGKMVAVQLLSDQIDATNALISRFELQPARQVSPLTAAEKSLAKAMARELAGAAFLYQQMDGRPDLLSQTSDIPVWFVHFLFKPGISTNALLPIYQDFVISSELSPAEFVAHIEQSSVPQPQQHWIRNPVGTILNNIALPNMREYAARMHDLELKFRLFNALNSLNNNTQNAATKRFQNPYYPNLDASVVLDKDNTVCLDGPLPDSRGIRCLRGFMGTASRATP</sequence>
<gene>
    <name evidence="1" type="ORF">CLV44_12450</name>
</gene>
<evidence type="ECO:0000313" key="2">
    <source>
        <dbReference type="Proteomes" id="UP000242133"/>
    </source>
</evidence>
<organism evidence="1 2">
    <name type="scientific">Marinobacterium halophilum</name>
    <dbReference type="NCBI Taxonomy" id="267374"/>
    <lineage>
        <taxon>Bacteria</taxon>
        <taxon>Pseudomonadati</taxon>
        <taxon>Pseudomonadota</taxon>
        <taxon>Gammaproteobacteria</taxon>
        <taxon>Oceanospirillales</taxon>
        <taxon>Oceanospirillaceae</taxon>
        <taxon>Marinobacterium</taxon>
    </lineage>
</organism>
<dbReference type="EMBL" id="PYGI01000024">
    <property type="protein sequence ID" value="PSL10970.1"/>
    <property type="molecule type" value="Genomic_DNA"/>
</dbReference>
<comment type="caution">
    <text evidence="1">The sequence shown here is derived from an EMBL/GenBank/DDBJ whole genome shotgun (WGS) entry which is preliminary data.</text>
</comment>
<evidence type="ECO:0000313" key="1">
    <source>
        <dbReference type="EMBL" id="PSL10970.1"/>
    </source>
</evidence>
<keyword evidence="2" id="KW-1185">Reference proteome</keyword>
<dbReference type="RefSeq" id="WP_106593000.1">
    <property type="nucleotide sequence ID" value="NZ_PYGI01000024.1"/>
</dbReference>
<proteinExistence type="predicted"/>
<name>A0A2P8ENB8_9GAMM</name>
<reference evidence="1 2" key="1">
    <citation type="submission" date="2018-03" db="EMBL/GenBank/DDBJ databases">
        <title>Genomic Encyclopedia of Archaeal and Bacterial Type Strains, Phase II (KMG-II): from individual species to whole genera.</title>
        <authorList>
            <person name="Goeker M."/>
        </authorList>
    </citation>
    <scope>NUCLEOTIDE SEQUENCE [LARGE SCALE GENOMIC DNA]</scope>
    <source>
        <strain evidence="1 2">DSM 17586</strain>
    </source>
</reference>
<dbReference type="Proteomes" id="UP000242133">
    <property type="component" value="Unassembled WGS sequence"/>
</dbReference>
<accession>A0A2P8ENB8</accession>
<protein>
    <submittedName>
        <fullName evidence="1">Uncharacterized protein</fullName>
    </submittedName>
</protein>
<dbReference type="OrthoDB" id="6989939at2"/>